<gene>
    <name evidence="10" type="ORF">F3Y22_tig00112114pilonHSYRG00033</name>
</gene>
<dbReference type="GO" id="GO:0015250">
    <property type="term" value="F:water channel activity"/>
    <property type="evidence" value="ECO:0007669"/>
    <property type="project" value="InterPro"/>
</dbReference>
<keyword evidence="4" id="KW-0677">Repeat</keyword>
<evidence type="ECO:0000256" key="7">
    <source>
        <dbReference type="ARBA" id="ARBA00024030"/>
    </source>
</evidence>
<dbReference type="GO" id="GO:0016020">
    <property type="term" value="C:membrane"/>
    <property type="evidence" value="ECO:0007669"/>
    <property type="project" value="UniProtKB-SubCell"/>
</dbReference>
<comment type="similarity">
    <text evidence="7">Belongs to the MIP/aquaporin (TC 1.A.8) family. SIP (TC 1.A.8.10) subfamily.</text>
</comment>
<keyword evidence="11" id="KW-1185">Reference proteome</keyword>
<feature type="transmembrane region" description="Helical" evidence="9">
    <location>
        <begin position="12"/>
        <end position="36"/>
    </location>
</feature>
<organism evidence="10 11">
    <name type="scientific">Hibiscus syriacus</name>
    <name type="common">Rose of Sharon</name>
    <dbReference type="NCBI Taxonomy" id="106335"/>
    <lineage>
        <taxon>Eukaryota</taxon>
        <taxon>Viridiplantae</taxon>
        <taxon>Streptophyta</taxon>
        <taxon>Embryophyta</taxon>
        <taxon>Tracheophyta</taxon>
        <taxon>Spermatophyta</taxon>
        <taxon>Magnoliopsida</taxon>
        <taxon>eudicotyledons</taxon>
        <taxon>Gunneridae</taxon>
        <taxon>Pentapetalae</taxon>
        <taxon>rosids</taxon>
        <taxon>malvids</taxon>
        <taxon>Malvales</taxon>
        <taxon>Malvaceae</taxon>
        <taxon>Malvoideae</taxon>
        <taxon>Hibiscus</taxon>
    </lineage>
</organism>
<feature type="transmembrane region" description="Helical" evidence="9">
    <location>
        <begin position="154"/>
        <end position="177"/>
    </location>
</feature>
<feature type="region of interest" description="Disordered" evidence="8">
    <location>
        <begin position="86"/>
        <end position="106"/>
    </location>
</feature>
<dbReference type="InterPro" id="IPR000425">
    <property type="entry name" value="MIP"/>
</dbReference>
<keyword evidence="3 9" id="KW-0812">Transmembrane</keyword>
<dbReference type="Gene3D" id="1.20.1080.10">
    <property type="entry name" value="Glycerol uptake facilitator protein"/>
    <property type="match status" value="1"/>
</dbReference>
<dbReference type="Pfam" id="PF00230">
    <property type="entry name" value="MIP"/>
    <property type="match status" value="1"/>
</dbReference>
<comment type="subcellular location">
    <subcellularLocation>
        <location evidence="1">Membrane</location>
        <topology evidence="1">Multi-pass membrane protein</topology>
    </subcellularLocation>
</comment>
<keyword evidence="6 9" id="KW-0472">Membrane</keyword>
<protein>
    <submittedName>
        <fullName evidence="10">Two-component response regulator ARR8</fullName>
    </submittedName>
</protein>
<reference evidence="10" key="1">
    <citation type="submission" date="2019-09" db="EMBL/GenBank/DDBJ databases">
        <title>Draft genome information of white flower Hibiscus syriacus.</title>
        <authorList>
            <person name="Kim Y.-M."/>
        </authorList>
    </citation>
    <scope>NUCLEOTIDE SEQUENCE [LARGE SCALE GENOMIC DNA]</scope>
    <source>
        <strain evidence="10">YM2019G1</strain>
    </source>
</reference>
<evidence type="ECO:0000256" key="9">
    <source>
        <dbReference type="SAM" id="Phobius"/>
    </source>
</evidence>
<dbReference type="PANTHER" id="PTHR46739">
    <property type="entry name" value="AQUAPORIN SIP1-1"/>
    <property type="match status" value="1"/>
</dbReference>
<evidence type="ECO:0000256" key="6">
    <source>
        <dbReference type="ARBA" id="ARBA00023136"/>
    </source>
</evidence>
<dbReference type="AlphaFoldDB" id="A0A6A2Y9F2"/>
<evidence type="ECO:0000256" key="3">
    <source>
        <dbReference type="ARBA" id="ARBA00022692"/>
    </source>
</evidence>
<accession>A0A6A2Y9F2</accession>
<keyword evidence="5 9" id="KW-1133">Transmembrane helix</keyword>
<dbReference type="EMBL" id="VEPZ02001504">
    <property type="protein sequence ID" value="KAE8670619.1"/>
    <property type="molecule type" value="Genomic_DNA"/>
</dbReference>
<sequence length="190" mass="20343">MGVMKVAIGDALLTSMWVFSMPLLTIFTAETASFLGVQTLPLAPLFISTVLVSILVITFSAIGEIFGGASFNPAASLTFHAAGLGKKTPPSSPWQSASRPRPQGPRNNLIKQWLVSVTTAILVITGSNFTGAPMNPASAFGWAYVNSRHNSWELYYVYWIGALIGAALGAWVFRFLVSPPSTPPIKQKKA</sequence>
<evidence type="ECO:0000256" key="5">
    <source>
        <dbReference type="ARBA" id="ARBA00022989"/>
    </source>
</evidence>
<dbReference type="SUPFAM" id="SSF81338">
    <property type="entry name" value="Aquaporin-like"/>
    <property type="match status" value="1"/>
</dbReference>
<comment type="caution">
    <text evidence="10">The sequence shown here is derived from an EMBL/GenBank/DDBJ whole genome shotgun (WGS) entry which is preliminary data.</text>
</comment>
<evidence type="ECO:0000256" key="2">
    <source>
        <dbReference type="ARBA" id="ARBA00022448"/>
    </source>
</evidence>
<dbReference type="InterPro" id="IPR044222">
    <property type="entry name" value="SIP1-1/2-like"/>
</dbReference>
<dbReference type="Proteomes" id="UP000436088">
    <property type="component" value="Unassembled WGS sequence"/>
</dbReference>
<keyword evidence="2" id="KW-0813">Transport</keyword>
<dbReference type="InterPro" id="IPR023271">
    <property type="entry name" value="Aquaporin-like"/>
</dbReference>
<evidence type="ECO:0000313" key="10">
    <source>
        <dbReference type="EMBL" id="KAE8670619.1"/>
    </source>
</evidence>
<evidence type="ECO:0000256" key="8">
    <source>
        <dbReference type="SAM" id="MobiDB-lite"/>
    </source>
</evidence>
<proteinExistence type="inferred from homology"/>
<feature type="transmembrane region" description="Helical" evidence="9">
    <location>
        <begin position="42"/>
        <end position="62"/>
    </location>
</feature>
<dbReference type="PANTHER" id="PTHR46739:SF2">
    <property type="entry name" value="MAJOR INTRINSIC PROTEIN (MIP) FAMILY TRANSPORTER"/>
    <property type="match status" value="1"/>
</dbReference>
<evidence type="ECO:0000313" key="11">
    <source>
        <dbReference type="Proteomes" id="UP000436088"/>
    </source>
</evidence>
<evidence type="ECO:0000256" key="4">
    <source>
        <dbReference type="ARBA" id="ARBA00022737"/>
    </source>
</evidence>
<evidence type="ECO:0000256" key="1">
    <source>
        <dbReference type="ARBA" id="ARBA00004141"/>
    </source>
</evidence>
<name>A0A6A2Y9F2_HIBSY</name>
<feature type="transmembrane region" description="Helical" evidence="9">
    <location>
        <begin position="113"/>
        <end position="134"/>
    </location>
</feature>